<name>A0ABX5ZXR8_STRTE</name>
<evidence type="ECO:0000256" key="1">
    <source>
        <dbReference type="SAM" id="Phobius"/>
    </source>
</evidence>
<reference evidence="2 3" key="1">
    <citation type="submission" date="2019-09" db="EMBL/GenBank/DDBJ databases">
        <title>Draft genome sequence of the Ebosin-producing strain Streptomyces sp. 139.</title>
        <authorList>
            <person name="Ai L."/>
            <person name="Geng M."/>
            <person name="Ma M."/>
            <person name="Bai L."/>
        </authorList>
    </citation>
    <scope>NUCLEOTIDE SEQUENCE [LARGE SCALE GENOMIC DNA]</scope>
    <source>
        <strain evidence="2 3">139</strain>
    </source>
</reference>
<proteinExistence type="predicted"/>
<keyword evidence="3" id="KW-1185">Reference proteome</keyword>
<evidence type="ECO:0000313" key="2">
    <source>
        <dbReference type="EMBL" id="QER88996.1"/>
    </source>
</evidence>
<protein>
    <submittedName>
        <fullName evidence="2">Uncharacterized protein</fullName>
    </submittedName>
</protein>
<organism evidence="2 3">
    <name type="scientific">Streptomyces tendae</name>
    <dbReference type="NCBI Taxonomy" id="1932"/>
    <lineage>
        <taxon>Bacteria</taxon>
        <taxon>Bacillati</taxon>
        <taxon>Actinomycetota</taxon>
        <taxon>Actinomycetes</taxon>
        <taxon>Kitasatosporales</taxon>
        <taxon>Streptomycetaceae</taxon>
        <taxon>Streptomyces</taxon>
    </lineage>
</organism>
<dbReference type="Proteomes" id="UP000324308">
    <property type="component" value="Chromosome"/>
</dbReference>
<dbReference type="EMBL" id="CP043959">
    <property type="protein sequence ID" value="QER88996.1"/>
    <property type="molecule type" value="Genomic_DNA"/>
</dbReference>
<keyword evidence="1" id="KW-1133">Transmembrane helix</keyword>
<accession>A0ABX5ZXR8</accession>
<dbReference type="RefSeq" id="WP_150156513.1">
    <property type="nucleotide sequence ID" value="NZ_CP043959.1"/>
</dbReference>
<evidence type="ECO:0000313" key="3">
    <source>
        <dbReference type="Proteomes" id="UP000324308"/>
    </source>
</evidence>
<feature type="transmembrane region" description="Helical" evidence="1">
    <location>
        <begin position="33"/>
        <end position="51"/>
    </location>
</feature>
<keyword evidence="1" id="KW-0472">Membrane</keyword>
<sequence>MKIVIWSFLTLFFAVCAVGGLLSAVQGQDASTVIRHLFATAMFSSCAWGSWQKASRPRRIPAWLEEPRRRPWRRR</sequence>
<gene>
    <name evidence="2" type="ORF">F3L20_26840</name>
</gene>
<keyword evidence="1" id="KW-0812">Transmembrane</keyword>